<organism evidence="1 2">
    <name type="scientific">Microbacterium murale</name>
    <dbReference type="NCBI Taxonomy" id="1081040"/>
    <lineage>
        <taxon>Bacteria</taxon>
        <taxon>Bacillati</taxon>
        <taxon>Actinomycetota</taxon>
        <taxon>Actinomycetes</taxon>
        <taxon>Micrococcales</taxon>
        <taxon>Microbacteriaceae</taxon>
        <taxon>Microbacterium</taxon>
    </lineage>
</organism>
<gene>
    <name evidence="1" type="ORF">QFZ46_001797</name>
</gene>
<accession>A0ABU0P8H7</accession>
<evidence type="ECO:0008006" key="3">
    <source>
        <dbReference type="Google" id="ProtNLM"/>
    </source>
</evidence>
<name>A0ABU0P8H7_9MICO</name>
<proteinExistence type="predicted"/>
<sequence length="109" mass="11244">MHWMRLKLALTVSARVDAAVVLARPGTDSSRMWPPAMSETSRLVRSRSWPTIFAEYASETTFSTFAARVISASLGVESEPVEGFAAGADAEPVAAGCGADAVAGGAAGV</sequence>
<evidence type="ECO:0000313" key="2">
    <source>
        <dbReference type="Proteomes" id="UP001239085"/>
    </source>
</evidence>
<evidence type="ECO:0000313" key="1">
    <source>
        <dbReference type="EMBL" id="MDQ0643637.1"/>
    </source>
</evidence>
<dbReference type="Proteomes" id="UP001239085">
    <property type="component" value="Unassembled WGS sequence"/>
</dbReference>
<protein>
    <recommendedName>
        <fullName evidence="3">Secreted protein</fullName>
    </recommendedName>
</protein>
<reference evidence="1 2" key="1">
    <citation type="submission" date="2023-07" db="EMBL/GenBank/DDBJ databases">
        <title>Comparative genomics of wheat-associated soil bacteria to identify genetic determinants of phenazine resistance.</title>
        <authorList>
            <person name="Mouncey N."/>
        </authorList>
    </citation>
    <scope>NUCLEOTIDE SEQUENCE [LARGE SCALE GENOMIC DNA]</scope>
    <source>
        <strain evidence="1 2">W2I7</strain>
    </source>
</reference>
<keyword evidence="2" id="KW-1185">Reference proteome</keyword>
<comment type="caution">
    <text evidence="1">The sequence shown here is derived from an EMBL/GenBank/DDBJ whole genome shotgun (WGS) entry which is preliminary data.</text>
</comment>
<dbReference type="EMBL" id="JAUSXK010000001">
    <property type="protein sequence ID" value="MDQ0643637.1"/>
    <property type="molecule type" value="Genomic_DNA"/>
</dbReference>